<evidence type="ECO:0000313" key="2">
    <source>
        <dbReference type="EMBL" id="TRX96782.1"/>
    </source>
</evidence>
<feature type="region of interest" description="Disordered" evidence="1">
    <location>
        <begin position="361"/>
        <end position="450"/>
    </location>
</feature>
<evidence type="ECO:0000256" key="1">
    <source>
        <dbReference type="SAM" id="MobiDB-lite"/>
    </source>
</evidence>
<dbReference type="Proteomes" id="UP000319160">
    <property type="component" value="Unassembled WGS sequence"/>
</dbReference>
<sequence length="450" mass="48808">MPMPIAAKVYESQLPARSLMVAKGARALRKQPASPSLYALLTPPTAGVIAVSFAVAAAIAIYESEELQRITEDLRRRIAIALHRFGDSITPQERENLFNRPEDAEGFLQSRGLGRGSVPGVDADAESLRRQREELMYWNAVRESKKEQEQEKRNRSRGSTTGSNFDDFLKKDENAGNGAFIYQTGYAPANNNEGGVVRRRGNDGLRGLNYSMVTDPFADEHGIESDIAFENSLIEPGRDEMSDIYSATDVGAADHSSRTLSPIPIPEGFAPAPPFPALVDIPEPHPKLYQPEMEVEQPFSPLPPQPSPKYYEYVPAQDEYMTAGQEAEDENEEEDASKDNNVYSSIQAWAQNSASHHMSFYSPLPASPAPPASEASTATDAELITDGDLTPTDSASLAGSGVDVAADEAVPSHRSFEDDVMSHSSGMDTPTSWTDVESAVGESETGGVHA</sequence>
<protein>
    <submittedName>
        <fullName evidence="2">Uncharacterized protein</fullName>
    </submittedName>
</protein>
<feature type="compositionally biased region" description="Polar residues" evidence="1">
    <location>
        <begin position="422"/>
        <end position="435"/>
    </location>
</feature>
<feature type="compositionally biased region" description="Basic and acidic residues" evidence="1">
    <location>
        <begin position="410"/>
        <end position="421"/>
    </location>
</feature>
<reference evidence="3" key="1">
    <citation type="submission" date="2019-06" db="EMBL/GenBank/DDBJ databases">
        <title>Draft genome sequence of the griseofulvin-producing fungus Xylaria cubensis strain G536.</title>
        <authorList>
            <person name="Mead M.E."/>
            <person name="Raja H.A."/>
            <person name="Steenwyk J.L."/>
            <person name="Knowles S.L."/>
            <person name="Oberlies N.H."/>
            <person name="Rokas A."/>
        </authorList>
    </citation>
    <scope>NUCLEOTIDE SEQUENCE [LARGE SCALE GENOMIC DNA]</scope>
    <source>
        <strain evidence="3">G536</strain>
    </source>
</reference>
<evidence type="ECO:0000313" key="3">
    <source>
        <dbReference type="Proteomes" id="UP000319160"/>
    </source>
</evidence>
<feature type="region of interest" description="Disordered" evidence="1">
    <location>
        <begin position="141"/>
        <end position="169"/>
    </location>
</feature>
<organism evidence="2 3">
    <name type="scientific">Xylaria flabelliformis</name>
    <dbReference type="NCBI Taxonomy" id="2512241"/>
    <lineage>
        <taxon>Eukaryota</taxon>
        <taxon>Fungi</taxon>
        <taxon>Dikarya</taxon>
        <taxon>Ascomycota</taxon>
        <taxon>Pezizomycotina</taxon>
        <taxon>Sordariomycetes</taxon>
        <taxon>Xylariomycetidae</taxon>
        <taxon>Xylariales</taxon>
        <taxon>Xylariaceae</taxon>
        <taxon>Xylaria</taxon>
    </lineage>
</organism>
<keyword evidence="3" id="KW-1185">Reference proteome</keyword>
<gene>
    <name evidence="2" type="ORF">FHL15_002088</name>
</gene>
<dbReference type="OrthoDB" id="3926760at2759"/>
<dbReference type="EMBL" id="VFLP01000008">
    <property type="protein sequence ID" value="TRX96782.1"/>
    <property type="molecule type" value="Genomic_DNA"/>
</dbReference>
<dbReference type="AlphaFoldDB" id="A0A553I9C4"/>
<dbReference type="STRING" id="2512241.A0A553I9C4"/>
<proteinExistence type="predicted"/>
<accession>A0A553I9C4</accession>
<comment type="caution">
    <text evidence="2">The sequence shown here is derived from an EMBL/GenBank/DDBJ whole genome shotgun (WGS) entry which is preliminary data.</text>
</comment>
<feature type="compositionally biased region" description="Basic and acidic residues" evidence="1">
    <location>
        <begin position="142"/>
        <end position="153"/>
    </location>
</feature>
<name>A0A553I9C4_9PEZI</name>